<keyword evidence="2" id="KW-0812">Transmembrane</keyword>
<reference evidence="3" key="1">
    <citation type="submission" date="2014-07" db="EMBL/GenBank/DDBJ databases">
        <authorList>
            <person name="Martin A.A"/>
            <person name="De Silva N."/>
        </authorList>
    </citation>
    <scope>NUCLEOTIDE SEQUENCE</scope>
</reference>
<organism evidence="3 4">
    <name type="scientific">Strongyloides venezuelensis</name>
    <name type="common">Threadworm</name>
    <dbReference type="NCBI Taxonomy" id="75913"/>
    <lineage>
        <taxon>Eukaryota</taxon>
        <taxon>Metazoa</taxon>
        <taxon>Ecdysozoa</taxon>
        <taxon>Nematoda</taxon>
        <taxon>Chromadorea</taxon>
        <taxon>Rhabditida</taxon>
        <taxon>Tylenchina</taxon>
        <taxon>Panagrolaimomorpha</taxon>
        <taxon>Strongyloidoidea</taxon>
        <taxon>Strongyloididae</taxon>
        <taxon>Strongyloides</taxon>
    </lineage>
</organism>
<dbReference type="Proteomes" id="UP000035680">
    <property type="component" value="Unassembled WGS sequence"/>
</dbReference>
<accession>A0A0K0EU64</accession>
<keyword evidence="3" id="KW-1185">Reference proteome</keyword>
<name>A0A0K0EU64_STRVS</name>
<feature type="transmembrane region" description="Helical" evidence="2">
    <location>
        <begin position="216"/>
        <end position="237"/>
    </location>
</feature>
<evidence type="ECO:0000256" key="1">
    <source>
        <dbReference type="SAM" id="MobiDB-lite"/>
    </source>
</evidence>
<protein>
    <submittedName>
        <fullName evidence="4">PIR protein</fullName>
    </submittedName>
</protein>
<evidence type="ECO:0000313" key="4">
    <source>
        <dbReference type="WBParaSite" id="SVE_0005700.1"/>
    </source>
</evidence>
<dbReference type="AlphaFoldDB" id="A0A0K0EU64"/>
<keyword evidence="2" id="KW-1133">Transmembrane helix</keyword>
<feature type="compositionally biased region" description="Low complexity" evidence="1">
    <location>
        <begin position="158"/>
        <end position="170"/>
    </location>
</feature>
<sequence length="261" mass="30093">MYLTKLFFNVVSCYANAANVNYGEKNNSALGEFFNVACGLNEKLINSTYNFNKVFKCQSQSNFLNLEEKMPVECRLTDGINYHCTYNHFEHKEGCKSLPELCEIAYLQCINHTTINLPVEIKTTQPTTTKNLVNNLKYGIEMEQSNFSPRSNNAIHQTTTRPETTTNHPETLSSTTKIIIISTTEPNYLDTTENYFSSSLIFVYTNLEDGHHHDEFIYDLTFFVMSLITIIICFLYVKRRFTKKGNAYELVDIPSNRSFTY</sequence>
<proteinExistence type="predicted"/>
<reference evidence="4" key="2">
    <citation type="submission" date="2015-08" db="UniProtKB">
        <authorList>
            <consortium name="WormBaseParasite"/>
        </authorList>
    </citation>
    <scope>IDENTIFICATION</scope>
</reference>
<evidence type="ECO:0000313" key="3">
    <source>
        <dbReference type="Proteomes" id="UP000035680"/>
    </source>
</evidence>
<evidence type="ECO:0000256" key="2">
    <source>
        <dbReference type="SAM" id="Phobius"/>
    </source>
</evidence>
<keyword evidence="2" id="KW-0472">Membrane</keyword>
<feature type="region of interest" description="Disordered" evidence="1">
    <location>
        <begin position="149"/>
        <end position="170"/>
    </location>
</feature>
<dbReference type="WBParaSite" id="SVE_0005700.1">
    <property type="protein sequence ID" value="SVE_0005700.1"/>
    <property type="gene ID" value="SVE_0005700"/>
</dbReference>